<protein>
    <submittedName>
        <fullName evidence="2">Uncharacterized protein</fullName>
    </submittedName>
</protein>
<name>A0ABM7XXJ1_9PROT</name>
<proteinExistence type="predicted"/>
<organism evidence="2 3">
    <name type="scientific">Roseomonas fluvialis</name>
    <dbReference type="NCBI Taxonomy" id="1750527"/>
    <lineage>
        <taxon>Bacteria</taxon>
        <taxon>Pseudomonadati</taxon>
        <taxon>Pseudomonadota</taxon>
        <taxon>Alphaproteobacteria</taxon>
        <taxon>Acetobacterales</taxon>
        <taxon>Roseomonadaceae</taxon>
        <taxon>Roseomonas</taxon>
    </lineage>
</organism>
<dbReference type="EMBL" id="AP025637">
    <property type="protein sequence ID" value="BDG70174.1"/>
    <property type="molecule type" value="Genomic_DNA"/>
</dbReference>
<dbReference type="Proteomes" id="UP000831327">
    <property type="component" value="Chromosome"/>
</dbReference>
<evidence type="ECO:0000313" key="2">
    <source>
        <dbReference type="EMBL" id="BDG70174.1"/>
    </source>
</evidence>
<keyword evidence="3" id="KW-1185">Reference proteome</keyword>
<keyword evidence="1" id="KW-0732">Signal</keyword>
<feature type="signal peptide" evidence="1">
    <location>
        <begin position="1"/>
        <end position="21"/>
    </location>
</feature>
<sequence>MMRRILPVFVLAAVAGLPASAAPPEPARGLRAALLATSPGAQLVWWHAGGVTPGGERWHAGGTGGGYRWGGAYHVGGYHPPAYYHGYGAVHYGGFYRPPVAVTPWVHPVGTFAAGAMVGAAAASGAAATAAQYGQPPTVVNNYYYNNPG</sequence>
<dbReference type="RefSeq" id="WP_244457519.1">
    <property type="nucleotide sequence ID" value="NZ_AP025637.1"/>
</dbReference>
<gene>
    <name evidence="2" type="ORF">Rmf_01030</name>
</gene>
<evidence type="ECO:0000256" key="1">
    <source>
        <dbReference type="SAM" id="SignalP"/>
    </source>
</evidence>
<accession>A0ABM7XXJ1</accession>
<feature type="chain" id="PRO_5047160334" evidence="1">
    <location>
        <begin position="22"/>
        <end position="149"/>
    </location>
</feature>
<evidence type="ECO:0000313" key="3">
    <source>
        <dbReference type="Proteomes" id="UP000831327"/>
    </source>
</evidence>
<reference evidence="2 3" key="1">
    <citation type="journal article" date="2016" name="Microbes Environ.">
        <title>Phylogenetically diverse aerobic anoxygenic phototrophic bacteria isolated from epilithic biofilms in Tama river, Japan.</title>
        <authorList>
            <person name="Hirose S."/>
            <person name="Matsuura K."/>
            <person name="Haruta S."/>
        </authorList>
    </citation>
    <scope>NUCLEOTIDE SEQUENCE [LARGE SCALE GENOMIC DNA]</scope>
    <source>
        <strain evidence="2 3">S08</strain>
    </source>
</reference>